<organism evidence="1 2">
    <name type="scientific">Nocardia uniformis</name>
    <dbReference type="NCBI Taxonomy" id="53432"/>
    <lineage>
        <taxon>Bacteria</taxon>
        <taxon>Bacillati</taxon>
        <taxon>Actinomycetota</taxon>
        <taxon>Actinomycetes</taxon>
        <taxon>Mycobacteriales</taxon>
        <taxon>Nocardiaceae</taxon>
        <taxon>Nocardia</taxon>
    </lineage>
</organism>
<dbReference type="PANTHER" id="PTHR42782">
    <property type="entry name" value="SI:CH73-314G15.3"/>
    <property type="match status" value="1"/>
</dbReference>
<dbReference type="InterPro" id="IPR009078">
    <property type="entry name" value="Ferritin-like_SF"/>
</dbReference>
<dbReference type="CDD" id="cd00657">
    <property type="entry name" value="Ferritin_like"/>
    <property type="match status" value="1"/>
</dbReference>
<gene>
    <name evidence="1" type="ORF">HLB23_28200</name>
</gene>
<dbReference type="EMBL" id="JABELX010000011">
    <property type="protein sequence ID" value="NNH73689.1"/>
    <property type="molecule type" value="Genomic_DNA"/>
</dbReference>
<evidence type="ECO:0000313" key="1">
    <source>
        <dbReference type="EMBL" id="NNH73689.1"/>
    </source>
</evidence>
<dbReference type="PANTHER" id="PTHR42782:SF2">
    <property type="entry name" value="3-OXOACYL-[ACYL-CARRIER-PROTEIN] SYNTHASE-LIKE PROTEIN"/>
    <property type="match status" value="1"/>
</dbReference>
<protein>
    <submittedName>
        <fullName evidence="1">DUF455 family protein</fullName>
    </submittedName>
</protein>
<dbReference type="AlphaFoldDB" id="A0A849CED3"/>
<name>A0A849CED3_9NOCA</name>
<reference evidence="1 2" key="1">
    <citation type="submission" date="2020-05" db="EMBL/GenBank/DDBJ databases">
        <title>MicrobeNet Type strains.</title>
        <authorList>
            <person name="Nicholson A.C."/>
        </authorList>
    </citation>
    <scope>NUCLEOTIDE SEQUENCE [LARGE SCALE GENOMIC DNA]</scope>
    <source>
        <strain evidence="1 2">JCM 3224</strain>
    </source>
</reference>
<dbReference type="Proteomes" id="UP000586827">
    <property type="component" value="Unassembled WGS sequence"/>
</dbReference>
<dbReference type="Pfam" id="PF04305">
    <property type="entry name" value="DUF455"/>
    <property type="match status" value="1"/>
</dbReference>
<sequence length="419" mass="46077">MTEAGGTIEVDHNRRYLEAIRFGCVRLLELSSAIMVRTASTERKLELSHQIWALAQAAELIGNRLVGLRSTVDASAATAEYVAFTDAVCSLQNPEMEYTALCHLAYPDLRDAVLAHHGRVPFKADELTVSCLTGVLELLDAVPTGGVAGAPCIGALADLLADAGGVTGRIPEGLPERVVALPAIPIRPGRESTLRERSKGEGVSDGSRGSLLHDSVFRIELCAAEICAAMIAHHPDAPWGLRFDLAKQVRDEARHFELFAERMHELGVSEGDYPLAFDVWDKFVLGRTLPERLMIEQRLGEGTGLDGAVKVLRSLREEGDLKTMLIYDYIIADELTHVGNGNKWLRELTVSPERLSELDRDVRELLAAHGMRVKHNHPVNVTERAMSGFTEQEIEELQRIWEQERALAQSQLAGTPTSE</sequence>
<accession>A0A849CED3</accession>
<keyword evidence="2" id="KW-1185">Reference proteome</keyword>
<evidence type="ECO:0000313" key="2">
    <source>
        <dbReference type="Proteomes" id="UP000586827"/>
    </source>
</evidence>
<dbReference type="RefSeq" id="WP_067522073.1">
    <property type="nucleotide sequence ID" value="NZ_JABELX010000011.1"/>
</dbReference>
<dbReference type="InterPro" id="IPR007402">
    <property type="entry name" value="DUF455"/>
</dbReference>
<dbReference type="SUPFAM" id="SSF47240">
    <property type="entry name" value="Ferritin-like"/>
    <property type="match status" value="1"/>
</dbReference>
<comment type="caution">
    <text evidence="1">The sequence shown here is derived from an EMBL/GenBank/DDBJ whole genome shotgun (WGS) entry which is preliminary data.</text>
</comment>
<proteinExistence type="predicted"/>